<keyword evidence="1" id="KW-0614">Plasmid</keyword>
<organism evidence="1 2">
    <name type="scientific">Novosphingobium resinovorum</name>
    <dbReference type="NCBI Taxonomy" id="158500"/>
    <lineage>
        <taxon>Bacteria</taxon>
        <taxon>Pseudomonadati</taxon>
        <taxon>Pseudomonadota</taxon>
        <taxon>Alphaproteobacteria</taxon>
        <taxon>Sphingomonadales</taxon>
        <taxon>Sphingomonadaceae</taxon>
        <taxon>Novosphingobium</taxon>
    </lineage>
</organism>
<keyword evidence="2" id="KW-1185">Reference proteome</keyword>
<geneLocation type="plasmid" evidence="1 2">
    <name>pSA2</name>
</geneLocation>
<dbReference type="KEGG" id="nre:BES08_27480"/>
<accession>A0A1D8AER6</accession>
<dbReference type="AlphaFoldDB" id="A0A1D8AER6"/>
<reference evidence="2" key="1">
    <citation type="journal article" date="2017" name="J. Biotechnol.">
        <title>Complete genome sequence of Novosphingobium resinovorum SA1, a versatile xenobiotic-degrading bacterium capable of utilizing sulfanilic acid.</title>
        <authorList>
            <person name="Hegedus B."/>
            <person name="Kos P.B."/>
            <person name="Balint B."/>
            <person name="Maroti G."/>
            <person name="Gan H.M."/>
            <person name="Perei K."/>
            <person name="Rakhely G."/>
        </authorList>
    </citation>
    <scope>NUCLEOTIDE SEQUENCE [LARGE SCALE GENOMIC DNA]</scope>
    <source>
        <strain evidence="2">SA1</strain>
    </source>
</reference>
<evidence type="ECO:0000313" key="2">
    <source>
        <dbReference type="Proteomes" id="UP000094626"/>
    </source>
</evidence>
<proteinExistence type="predicted"/>
<evidence type="ECO:0000313" key="1">
    <source>
        <dbReference type="EMBL" id="AOR80585.1"/>
    </source>
</evidence>
<dbReference type="EMBL" id="CP017077">
    <property type="protein sequence ID" value="AOR80585.1"/>
    <property type="molecule type" value="Genomic_DNA"/>
</dbReference>
<dbReference type="OrthoDB" id="7477646at2"/>
<sequence>MNAVRALRRVRAIGHDDSLVDAISACQGACEPDRDIDSRIALAVFPALRSLTVIAPGVWLQDDGSHVRALLYTATCRAAAMLVPPGYWIEAGPEGTTVVGELGQWTAHHPVGAIALCMAALYARRAELSYAH</sequence>
<dbReference type="RefSeq" id="WP_069709969.1">
    <property type="nucleotide sequence ID" value="NZ_CP017077.1"/>
</dbReference>
<gene>
    <name evidence="1" type="ORF">BES08_27480</name>
</gene>
<dbReference type="Proteomes" id="UP000094626">
    <property type="component" value="Plasmid pSA2"/>
</dbReference>
<protein>
    <submittedName>
        <fullName evidence="1">Uncharacterized protein</fullName>
    </submittedName>
</protein>
<name>A0A1D8AER6_9SPHN</name>